<sequence length="232" mass="27061">MSFAKCSNIHDQYFSTYHLHVIDLPGLKFCSVSVTLQGNVTSQSHVGAFLVPTHDSKFQSSSLVMFVFLLKSIKKTFNLKINLCHVKLGFLCAKKYRNMPYKYIICSKNHENIQPIDTARTAERAKELEANRLLKIEQNLDAERYKKDRWEQKMKQAETKKANADFFLKELKKREDIKRDDDIELKEKGKAELRRIANEIKKDNENKRAKVIDCVISCIHNSNDNIMSLYLR</sequence>
<dbReference type="OrthoDB" id="331765at2759"/>
<evidence type="ECO:0000313" key="2">
    <source>
        <dbReference type="EMBL" id="KAE9540781.1"/>
    </source>
</evidence>
<organism evidence="2 3">
    <name type="scientific">Aphis glycines</name>
    <name type="common">Soybean aphid</name>
    <dbReference type="NCBI Taxonomy" id="307491"/>
    <lineage>
        <taxon>Eukaryota</taxon>
        <taxon>Metazoa</taxon>
        <taxon>Ecdysozoa</taxon>
        <taxon>Arthropoda</taxon>
        <taxon>Hexapoda</taxon>
        <taxon>Insecta</taxon>
        <taxon>Pterygota</taxon>
        <taxon>Neoptera</taxon>
        <taxon>Paraneoptera</taxon>
        <taxon>Hemiptera</taxon>
        <taxon>Sternorrhyncha</taxon>
        <taxon>Aphidomorpha</taxon>
        <taxon>Aphidoidea</taxon>
        <taxon>Aphididae</taxon>
        <taxon>Aphidini</taxon>
        <taxon>Aphis</taxon>
        <taxon>Aphis</taxon>
    </lineage>
</organism>
<protein>
    <submittedName>
        <fullName evidence="2">Uncharacterized protein</fullName>
    </submittedName>
</protein>
<proteinExistence type="predicted"/>
<dbReference type="EMBL" id="VYZN01000013">
    <property type="protein sequence ID" value="KAE9540781.1"/>
    <property type="molecule type" value="Genomic_DNA"/>
</dbReference>
<dbReference type="AlphaFoldDB" id="A0A6G0TXT3"/>
<feature type="coiled-coil region" evidence="1">
    <location>
        <begin position="133"/>
        <end position="160"/>
    </location>
</feature>
<name>A0A6G0TXT3_APHGL</name>
<evidence type="ECO:0000313" key="3">
    <source>
        <dbReference type="Proteomes" id="UP000475862"/>
    </source>
</evidence>
<keyword evidence="3" id="KW-1185">Reference proteome</keyword>
<evidence type="ECO:0000256" key="1">
    <source>
        <dbReference type="SAM" id="Coils"/>
    </source>
</evidence>
<gene>
    <name evidence="2" type="ORF">AGLY_004026</name>
</gene>
<dbReference type="Proteomes" id="UP000475862">
    <property type="component" value="Unassembled WGS sequence"/>
</dbReference>
<reference evidence="2 3" key="1">
    <citation type="submission" date="2019-08" db="EMBL/GenBank/DDBJ databases">
        <title>The genome of the soybean aphid Biotype 1, its phylome, world population structure and adaptation to the North American continent.</title>
        <authorList>
            <person name="Giordano R."/>
            <person name="Donthu R.K."/>
            <person name="Hernandez A.G."/>
            <person name="Wright C.L."/>
            <person name="Zimin A.V."/>
        </authorList>
    </citation>
    <scope>NUCLEOTIDE SEQUENCE [LARGE SCALE GENOMIC DNA]</scope>
    <source>
        <tissue evidence="2">Whole aphids</tissue>
    </source>
</reference>
<accession>A0A6G0TXT3</accession>
<keyword evidence="1" id="KW-0175">Coiled coil</keyword>
<comment type="caution">
    <text evidence="2">The sequence shown here is derived from an EMBL/GenBank/DDBJ whole genome shotgun (WGS) entry which is preliminary data.</text>
</comment>